<evidence type="ECO:0000313" key="2">
    <source>
        <dbReference type="EMBL" id="GFT48437.1"/>
    </source>
</evidence>
<organism evidence="2 3">
    <name type="scientific">Nephila pilipes</name>
    <name type="common">Giant wood spider</name>
    <name type="synonym">Nephila maculata</name>
    <dbReference type="NCBI Taxonomy" id="299642"/>
    <lineage>
        <taxon>Eukaryota</taxon>
        <taxon>Metazoa</taxon>
        <taxon>Ecdysozoa</taxon>
        <taxon>Arthropoda</taxon>
        <taxon>Chelicerata</taxon>
        <taxon>Arachnida</taxon>
        <taxon>Araneae</taxon>
        <taxon>Araneomorphae</taxon>
        <taxon>Entelegynae</taxon>
        <taxon>Araneoidea</taxon>
        <taxon>Nephilidae</taxon>
        <taxon>Nephila</taxon>
    </lineage>
</organism>
<proteinExistence type="predicted"/>
<comment type="caution">
    <text evidence="2">The sequence shown here is derived from an EMBL/GenBank/DDBJ whole genome shotgun (WGS) entry which is preliminary data.</text>
</comment>
<dbReference type="Proteomes" id="UP000887013">
    <property type="component" value="Unassembled WGS sequence"/>
</dbReference>
<dbReference type="AlphaFoldDB" id="A0A8X6P6B3"/>
<name>A0A8X6P6B3_NEPPI</name>
<dbReference type="EMBL" id="BMAW01065010">
    <property type="protein sequence ID" value="GFT48437.1"/>
    <property type="molecule type" value="Genomic_DNA"/>
</dbReference>
<keyword evidence="3" id="KW-1185">Reference proteome</keyword>
<feature type="chain" id="PRO_5036489195" evidence="1">
    <location>
        <begin position="25"/>
        <end position="96"/>
    </location>
</feature>
<evidence type="ECO:0000313" key="3">
    <source>
        <dbReference type="Proteomes" id="UP000887013"/>
    </source>
</evidence>
<keyword evidence="1" id="KW-0732">Signal</keyword>
<feature type="signal peptide" evidence="1">
    <location>
        <begin position="1"/>
        <end position="24"/>
    </location>
</feature>
<accession>A0A8X6P6B3</accession>
<gene>
    <name evidence="2" type="ORF">NPIL_10981</name>
</gene>
<evidence type="ECO:0000256" key="1">
    <source>
        <dbReference type="SAM" id="SignalP"/>
    </source>
</evidence>
<sequence length="96" mass="10936">MEQLFLLSTLENLLLSCCLKIVLVFSPLVREHLEGFQQELNFSFWNEVKLSFPIFKLAGVTGHLGYGRGQFYSGYLWVVVPGSTSNILHPESERQS</sequence>
<reference evidence="2" key="1">
    <citation type="submission" date="2020-08" db="EMBL/GenBank/DDBJ databases">
        <title>Multicomponent nature underlies the extraordinary mechanical properties of spider dragline silk.</title>
        <authorList>
            <person name="Kono N."/>
            <person name="Nakamura H."/>
            <person name="Mori M."/>
            <person name="Yoshida Y."/>
            <person name="Ohtoshi R."/>
            <person name="Malay A.D."/>
            <person name="Moran D.A.P."/>
            <person name="Tomita M."/>
            <person name="Numata K."/>
            <person name="Arakawa K."/>
        </authorList>
    </citation>
    <scope>NUCLEOTIDE SEQUENCE</scope>
</reference>
<protein>
    <submittedName>
        <fullName evidence="2">Uncharacterized protein</fullName>
    </submittedName>
</protein>